<accession>A0A0B0EQR7</accession>
<reference evidence="1 2" key="1">
    <citation type="submission" date="2014-10" db="EMBL/GenBank/DDBJ databases">
        <title>Draft genome of anammox bacterium scalindua brodae, obtained using differential coverage binning of sequence data from two enrichment reactors.</title>
        <authorList>
            <person name="Speth D.R."/>
            <person name="Russ L."/>
            <person name="Kartal B."/>
            <person name="Op den Camp H.J."/>
            <person name="Dutilh B.E."/>
            <person name="Jetten M.S."/>
        </authorList>
    </citation>
    <scope>NUCLEOTIDE SEQUENCE [LARGE SCALE GENOMIC DNA]</scope>
    <source>
        <strain evidence="1">RU1</strain>
    </source>
</reference>
<organism evidence="1 2">
    <name type="scientific">Candidatus Scalindua brodae</name>
    <dbReference type="NCBI Taxonomy" id="237368"/>
    <lineage>
        <taxon>Bacteria</taxon>
        <taxon>Pseudomonadati</taxon>
        <taxon>Planctomycetota</taxon>
        <taxon>Candidatus Brocadiia</taxon>
        <taxon>Candidatus Brocadiales</taxon>
        <taxon>Candidatus Scalinduaceae</taxon>
        <taxon>Candidatus Scalindua</taxon>
    </lineage>
</organism>
<gene>
    <name evidence="1" type="ORF">SCABRO_01222</name>
</gene>
<name>A0A0B0EQR7_9BACT</name>
<evidence type="ECO:0000313" key="1">
    <source>
        <dbReference type="EMBL" id="KHE93015.1"/>
    </source>
</evidence>
<dbReference type="EMBL" id="JRYO01000082">
    <property type="protein sequence ID" value="KHE93015.1"/>
    <property type="molecule type" value="Genomic_DNA"/>
</dbReference>
<sequence length="96" mass="10953">MVFLSLISAYRKEISNSKNVGIKKNLQFSSRSLRTGGLHGFAVRRGVGKCMPPIISAKLFIMLTGEEIMDKANLIKRFFVAFFFSKDRRIFSVLYL</sequence>
<protein>
    <submittedName>
        <fullName evidence="1">Uncharacterized protein</fullName>
    </submittedName>
</protein>
<evidence type="ECO:0000313" key="2">
    <source>
        <dbReference type="Proteomes" id="UP000030652"/>
    </source>
</evidence>
<dbReference type="Proteomes" id="UP000030652">
    <property type="component" value="Unassembled WGS sequence"/>
</dbReference>
<dbReference type="AlphaFoldDB" id="A0A0B0EQR7"/>
<proteinExistence type="predicted"/>
<comment type="caution">
    <text evidence="1">The sequence shown here is derived from an EMBL/GenBank/DDBJ whole genome shotgun (WGS) entry which is preliminary data.</text>
</comment>